<dbReference type="InterPro" id="IPR001789">
    <property type="entry name" value="Sig_transdc_resp-reg_receiver"/>
</dbReference>
<evidence type="ECO:0000313" key="5">
    <source>
        <dbReference type="Proteomes" id="UP000216998"/>
    </source>
</evidence>
<feature type="modified residue" description="4-aspartylphosphate" evidence="2">
    <location>
        <position position="60"/>
    </location>
</feature>
<dbReference type="AlphaFoldDB" id="A0A255YXY5"/>
<keyword evidence="5" id="KW-1185">Reference proteome</keyword>
<accession>A0A255YXY5</accession>
<dbReference type="PANTHER" id="PTHR44591">
    <property type="entry name" value="STRESS RESPONSE REGULATOR PROTEIN 1"/>
    <property type="match status" value="1"/>
</dbReference>
<dbReference type="PANTHER" id="PTHR44591:SF3">
    <property type="entry name" value="RESPONSE REGULATORY DOMAIN-CONTAINING PROTEIN"/>
    <property type="match status" value="1"/>
</dbReference>
<comment type="caution">
    <text evidence="4">The sequence shown here is derived from an EMBL/GenBank/DDBJ whole genome shotgun (WGS) entry which is preliminary data.</text>
</comment>
<organism evidence="4 5">
    <name type="scientific">Niveispirillum lacus</name>
    <dbReference type="NCBI Taxonomy" id="1981099"/>
    <lineage>
        <taxon>Bacteria</taxon>
        <taxon>Pseudomonadati</taxon>
        <taxon>Pseudomonadota</taxon>
        <taxon>Alphaproteobacteria</taxon>
        <taxon>Rhodospirillales</taxon>
        <taxon>Azospirillaceae</taxon>
        <taxon>Niveispirillum</taxon>
    </lineage>
</organism>
<reference evidence="4 5" key="1">
    <citation type="submission" date="2017-07" db="EMBL/GenBank/DDBJ databases">
        <title>Niveispirillum cyanobacteriorum sp. nov., isolated from cyanobacterial aggregates in a eutrophic lake.</title>
        <authorList>
            <person name="Cai H."/>
        </authorList>
    </citation>
    <scope>NUCLEOTIDE SEQUENCE [LARGE SCALE GENOMIC DNA]</scope>
    <source>
        <strain evidence="5">TH1-14</strain>
    </source>
</reference>
<protein>
    <recommendedName>
        <fullName evidence="3">Response regulatory domain-containing protein</fullName>
    </recommendedName>
</protein>
<dbReference type="PROSITE" id="PS50110">
    <property type="entry name" value="RESPONSE_REGULATORY"/>
    <property type="match status" value="1"/>
</dbReference>
<name>A0A255YXY5_9PROT</name>
<dbReference type="CDD" id="cd00156">
    <property type="entry name" value="REC"/>
    <property type="match status" value="1"/>
</dbReference>
<dbReference type="OrthoDB" id="7301805at2"/>
<keyword evidence="1 2" id="KW-0597">Phosphoprotein</keyword>
<dbReference type="RefSeq" id="WP_094456506.1">
    <property type="nucleotide sequence ID" value="NZ_NOXU01000029.1"/>
</dbReference>
<dbReference type="InterPro" id="IPR050595">
    <property type="entry name" value="Bact_response_regulator"/>
</dbReference>
<gene>
    <name evidence="4" type="ORF">CHU95_11535</name>
</gene>
<feature type="domain" description="Response regulatory" evidence="3">
    <location>
        <begin position="11"/>
        <end position="127"/>
    </location>
</feature>
<dbReference type="EMBL" id="NOXU01000029">
    <property type="protein sequence ID" value="OYQ34097.1"/>
    <property type="molecule type" value="Genomic_DNA"/>
</dbReference>
<dbReference type="SUPFAM" id="SSF52172">
    <property type="entry name" value="CheY-like"/>
    <property type="match status" value="1"/>
</dbReference>
<dbReference type="GO" id="GO:0000160">
    <property type="term" value="P:phosphorelay signal transduction system"/>
    <property type="evidence" value="ECO:0007669"/>
    <property type="project" value="InterPro"/>
</dbReference>
<sequence>MSARSEAQGGRILLVEDSPTQAWRLRLLLGDEGDQVEQVESAEAALSVLNRWLPHLLIVDHHLPGMQGGALCRLIRLHLATLFIPILMLTVDETPAHQREGLDSGADDFLAKSTDPAVWIGPAWPHIFIHRPWLCLGLIFRAHHCLAVWACPGRAMLPQFRR</sequence>
<proteinExistence type="predicted"/>
<dbReference type="Proteomes" id="UP000216998">
    <property type="component" value="Unassembled WGS sequence"/>
</dbReference>
<evidence type="ECO:0000313" key="4">
    <source>
        <dbReference type="EMBL" id="OYQ34097.1"/>
    </source>
</evidence>
<evidence type="ECO:0000259" key="3">
    <source>
        <dbReference type="PROSITE" id="PS50110"/>
    </source>
</evidence>
<evidence type="ECO:0000256" key="2">
    <source>
        <dbReference type="PROSITE-ProRule" id="PRU00169"/>
    </source>
</evidence>
<dbReference type="Pfam" id="PF00072">
    <property type="entry name" value="Response_reg"/>
    <property type="match status" value="1"/>
</dbReference>
<dbReference type="InterPro" id="IPR011006">
    <property type="entry name" value="CheY-like_superfamily"/>
</dbReference>
<evidence type="ECO:0000256" key="1">
    <source>
        <dbReference type="ARBA" id="ARBA00022553"/>
    </source>
</evidence>
<dbReference type="Gene3D" id="3.40.50.2300">
    <property type="match status" value="1"/>
</dbReference>
<dbReference type="SMART" id="SM00448">
    <property type="entry name" value="REC"/>
    <property type="match status" value="1"/>
</dbReference>